<keyword evidence="3" id="KW-1185">Reference proteome</keyword>
<dbReference type="RefSeq" id="WP_143895487.1">
    <property type="nucleotide sequence ID" value="NZ_VJND01000009.1"/>
</dbReference>
<keyword evidence="1" id="KW-0812">Transmembrane</keyword>
<keyword evidence="1" id="KW-1133">Transmembrane helix</keyword>
<protein>
    <submittedName>
        <fullName evidence="2">Small Trp-rich protein</fullName>
    </submittedName>
</protein>
<organism evidence="2 3">
    <name type="scientific">Tepidimonas sediminis</name>
    <dbReference type="NCBI Taxonomy" id="2588941"/>
    <lineage>
        <taxon>Bacteria</taxon>
        <taxon>Pseudomonadati</taxon>
        <taxon>Pseudomonadota</taxon>
        <taxon>Betaproteobacteria</taxon>
        <taxon>Burkholderiales</taxon>
        <taxon>Tepidimonas</taxon>
    </lineage>
</organism>
<keyword evidence="1" id="KW-0472">Membrane</keyword>
<comment type="caution">
    <text evidence="2">The sequence shown here is derived from an EMBL/GenBank/DDBJ whole genome shotgun (WGS) entry which is preliminary data.</text>
</comment>
<dbReference type="NCBIfam" id="TIGR04438">
    <property type="entry name" value="small_Trp_rich"/>
    <property type="match status" value="1"/>
</dbReference>
<proteinExistence type="predicted"/>
<dbReference type="AlphaFoldDB" id="A0A554WNA3"/>
<sequence length="78" mass="8809">MVALVIGVILLGLKLAGVSWVAGLGWHWVLAPFGLAALWWWWADWSGYTRRKAMEKEEARKAARLARARANLRPGERP</sequence>
<dbReference type="Proteomes" id="UP000320225">
    <property type="component" value="Unassembled WGS sequence"/>
</dbReference>
<evidence type="ECO:0000313" key="2">
    <source>
        <dbReference type="EMBL" id="TSE25049.1"/>
    </source>
</evidence>
<dbReference type="InterPro" id="IPR031044">
    <property type="entry name" value="Small_Trp_rich"/>
</dbReference>
<evidence type="ECO:0000256" key="1">
    <source>
        <dbReference type="SAM" id="Phobius"/>
    </source>
</evidence>
<reference evidence="2 3" key="1">
    <citation type="submission" date="2019-07" db="EMBL/GenBank/DDBJ databases">
        <title>Tepidimonas sediminis YIM 72259 draft genome.</title>
        <authorList>
            <person name="Da Costa M.S."/>
            <person name="Froufe H.J.C."/>
            <person name="Egas C."/>
            <person name="Albuquerque L."/>
        </authorList>
    </citation>
    <scope>NUCLEOTIDE SEQUENCE [LARGE SCALE GENOMIC DNA]</scope>
    <source>
        <strain evidence="2 3">YIM 72259</strain>
    </source>
</reference>
<accession>A0A554WNA3</accession>
<name>A0A554WNA3_9BURK</name>
<gene>
    <name evidence="2" type="ORF">Tsedi_01619</name>
</gene>
<feature type="transmembrane region" description="Helical" evidence="1">
    <location>
        <begin position="26"/>
        <end position="43"/>
    </location>
</feature>
<dbReference type="EMBL" id="VJND01000009">
    <property type="protein sequence ID" value="TSE25049.1"/>
    <property type="molecule type" value="Genomic_DNA"/>
</dbReference>
<evidence type="ECO:0000313" key="3">
    <source>
        <dbReference type="Proteomes" id="UP000320225"/>
    </source>
</evidence>